<dbReference type="SUPFAM" id="SSF53335">
    <property type="entry name" value="S-adenosyl-L-methionine-dependent methyltransferases"/>
    <property type="match status" value="1"/>
</dbReference>
<dbReference type="Gene3D" id="3.40.50.150">
    <property type="entry name" value="Vaccinia Virus protein VP39"/>
    <property type="match status" value="1"/>
</dbReference>
<organism evidence="1 2">
    <name type="scientific">Roseibium album</name>
    <dbReference type="NCBI Taxonomy" id="311410"/>
    <lineage>
        <taxon>Bacteria</taxon>
        <taxon>Pseudomonadati</taxon>
        <taxon>Pseudomonadota</taxon>
        <taxon>Alphaproteobacteria</taxon>
        <taxon>Hyphomicrobiales</taxon>
        <taxon>Stappiaceae</taxon>
        <taxon>Roseibium</taxon>
    </lineage>
</organism>
<dbReference type="InterPro" id="IPR029063">
    <property type="entry name" value="SAM-dependent_MTases_sf"/>
</dbReference>
<gene>
    <name evidence="1" type="ORF">LA5096_02426</name>
</gene>
<accession>A0A0M6Z7B5</accession>
<dbReference type="STRING" id="311410.LA5095_01171"/>
<evidence type="ECO:0000313" key="2">
    <source>
        <dbReference type="Proteomes" id="UP000049983"/>
    </source>
</evidence>
<name>A0A0M6Z7B5_9HYPH</name>
<sequence length="289" mass="32589">MTSNSDFNEINEAKACMDNIYDQADPRPYFRELKKLGYAIPNEAKPVFQRLIDHLQQRQEGAVKLLDLGCSYGVNSAILKHDLSMSELYQHWGQKRTTDETPKENVEYHKRFFANLDGPETIEVIGLDVAENAVSFAEDIGLLDKGLTCNLEAQPVPASAEEELAAVDLVTSTGCVGYITEKSFDHLLPTITRGRQPWIANFVLRMFPFDTIEESLSRFGYVTEKYEGQTYVQRDFASTEERDQVLARLSDEGIDATGKEADGELLAEFYLSRPEKEAAELPIERLFAA</sequence>
<protein>
    <recommendedName>
        <fullName evidence="3">Class I SAM-dependent methyltransferase</fullName>
    </recommendedName>
</protein>
<evidence type="ECO:0008006" key="3">
    <source>
        <dbReference type="Google" id="ProtNLM"/>
    </source>
</evidence>
<dbReference type="Proteomes" id="UP000049983">
    <property type="component" value="Unassembled WGS sequence"/>
</dbReference>
<evidence type="ECO:0000313" key="1">
    <source>
        <dbReference type="EMBL" id="CTQ70211.1"/>
    </source>
</evidence>
<dbReference type="OrthoDB" id="7055571at2"/>
<reference evidence="2" key="1">
    <citation type="submission" date="2015-07" db="EMBL/GenBank/DDBJ databases">
        <authorList>
            <person name="Rodrigo-Torres Lidia"/>
            <person name="Arahal R.David."/>
        </authorList>
    </citation>
    <scope>NUCLEOTIDE SEQUENCE [LARGE SCALE GENOMIC DNA]</scope>
    <source>
        <strain evidence="2">CECT 5096</strain>
    </source>
</reference>
<dbReference type="RefSeq" id="WP_055112998.1">
    <property type="nucleotide sequence ID" value="NZ_CXWA01000001.1"/>
</dbReference>
<dbReference type="AlphaFoldDB" id="A0A0M6Z7B5"/>
<dbReference type="GeneID" id="97669813"/>
<keyword evidence="2" id="KW-1185">Reference proteome</keyword>
<proteinExistence type="predicted"/>
<dbReference type="EMBL" id="CXWC01000010">
    <property type="protein sequence ID" value="CTQ70211.1"/>
    <property type="molecule type" value="Genomic_DNA"/>
</dbReference>